<keyword evidence="3" id="KW-1185">Reference proteome</keyword>
<dbReference type="EMBL" id="ML769430">
    <property type="protein sequence ID" value="KAE9402891.1"/>
    <property type="molecule type" value="Genomic_DNA"/>
</dbReference>
<feature type="region of interest" description="Disordered" evidence="1">
    <location>
        <begin position="89"/>
        <end position="109"/>
    </location>
</feature>
<evidence type="ECO:0000313" key="2">
    <source>
        <dbReference type="EMBL" id="KAE9402891.1"/>
    </source>
</evidence>
<dbReference type="OrthoDB" id="619536at2759"/>
<organism evidence="2 3">
    <name type="scientific">Gymnopus androsaceus JB14</name>
    <dbReference type="NCBI Taxonomy" id="1447944"/>
    <lineage>
        <taxon>Eukaryota</taxon>
        <taxon>Fungi</taxon>
        <taxon>Dikarya</taxon>
        <taxon>Basidiomycota</taxon>
        <taxon>Agaricomycotina</taxon>
        <taxon>Agaricomycetes</taxon>
        <taxon>Agaricomycetidae</taxon>
        <taxon>Agaricales</taxon>
        <taxon>Marasmiineae</taxon>
        <taxon>Omphalotaceae</taxon>
        <taxon>Gymnopus</taxon>
    </lineage>
</organism>
<evidence type="ECO:0000313" key="3">
    <source>
        <dbReference type="Proteomes" id="UP000799118"/>
    </source>
</evidence>
<feature type="compositionally biased region" description="Polar residues" evidence="1">
    <location>
        <begin position="91"/>
        <end position="103"/>
    </location>
</feature>
<dbReference type="Proteomes" id="UP000799118">
    <property type="component" value="Unassembled WGS sequence"/>
</dbReference>
<name>A0A6A4HY01_9AGAR</name>
<gene>
    <name evidence="2" type="ORF">BT96DRAFT_855197</name>
</gene>
<protein>
    <submittedName>
        <fullName evidence="2">Uncharacterized protein</fullName>
    </submittedName>
</protein>
<sequence length="220" mass="24041">MSSLSTAMSSSSDNLKGPGFKPNFSCAHSVTLPYPLGQVFTTLGTSEGHERVCRLSKLCTEFELLGEDTIAIPRGAGLGEVHVRTLPSDPTAANITASSSSKQPENEDAESTHIFLTRQSFTMTETVPLMFGLFKSNVILNGTLTWEANASPNLVALYETMSNSGIQVWKLRTFEEINADTTKVSERIEGVCPKWLKGIVQKEAEKGHAAHMDLYHTLFE</sequence>
<dbReference type="AlphaFoldDB" id="A0A6A4HY01"/>
<proteinExistence type="predicted"/>
<reference evidence="2" key="1">
    <citation type="journal article" date="2019" name="Environ. Microbiol.">
        <title>Fungal ecological strategies reflected in gene transcription - a case study of two litter decomposers.</title>
        <authorList>
            <person name="Barbi F."/>
            <person name="Kohler A."/>
            <person name="Barry K."/>
            <person name="Baskaran P."/>
            <person name="Daum C."/>
            <person name="Fauchery L."/>
            <person name="Ihrmark K."/>
            <person name="Kuo A."/>
            <person name="LaButti K."/>
            <person name="Lipzen A."/>
            <person name="Morin E."/>
            <person name="Grigoriev I.V."/>
            <person name="Henrissat B."/>
            <person name="Lindahl B."/>
            <person name="Martin F."/>
        </authorList>
    </citation>
    <scope>NUCLEOTIDE SEQUENCE</scope>
    <source>
        <strain evidence="2">JB14</strain>
    </source>
</reference>
<evidence type="ECO:0000256" key="1">
    <source>
        <dbReference type="SAM" id="MobiDB-lite"/>
    </source>
</evidence>
<accession>A0A6A4HY01</accession>